<protein>
    <submittedName>
        <fullName evidence="2">DUF2726 domain-containing protein</fullName>
    </submittedName>
</protein>
<dbReference type="RefSeq" id="WP_153975883.1">
    <property type="nucleotide sequence ID" value="NZ_CP039268.1"/>
</dbReference>
<keyword evidence="3" id="KW-1185">Reference proteome</keyword>
<reference evidence="2 3" key="1">
    <citation type="submission" date="2019-12" db="EMBL/GenBank/DDBJ databases">
        <title>The complete genome of the thermophilic, anoxygenic phototrophic gammaproteobacterium Thermochromatium tepidum.</title>
        <authorList>
            <person name="Sattley W.M."/>
            <person name="Swingley W.D."/>
            <person name="Burchell B.M."/>
            <person name="Gurbani S.A."/>
            <person name="Kujawa C.M."/>
            <person name="Nuccio D.A."/>
            <person name="Schladweiler J."/>
            <person name="Shaffer K.N."/>
            <person name="Stokes L.M."/>
            <person name="Touchman J.W."/>
            <person name="Blankenship R.E."/>
            <person name="Madigan M.T."/>
        </authorList>
    </citation>
    <scope>NUCLEOTIDE SEQUENCE [LARGE SCALE GENOMIC DNA]</scope>
    <source>
        <strain evidence="2 3">ATCC 43061</strain>
    </source>
</reference>
<accession>A0A6I6E418</accession>
<dbReference type="AlphaFoldDB" id="A0A6I6E418"/>
<dbReference type="Proteomes" id="UP000426424">
    <property type="component" value="Chromosome"/>
</dbReference>
<name>A0A6I6E418_THETI</name>
<evidence type="ECO:0000313" key="3">
    <source>
        <dbReference type="Proteomes" id="UP000426424"/>
    </source>
</evidence>
<evidence type="ECO:0000313" key="2">
    <source>
        <dbReference type="EMBL" id="QGU33695.1"/>
    </source>
</evidence>
<dbReference type="KEGG" id="ttp:E6P07_12335"/>
<dbReference type="Pfam" id="PF10881">
    <property type="entry name" value="DUF2726"/>
    <property type="match status" value="1"/>
</dbReference>
<sequence>MGHFYVLIALGGLILLITVIEVARALGWRRPRPYVLRTPLLDVPELALLAVLEHILGPDYRLLVRVRAAEVFDIAPRLRRHEREQAAARLERYRFDVLICERETLTPRCALNLTPRRFWRKTPASDGLDRICRAAGLPLVRLIEQPHYAIAEVKARVREALSASARRIRSTPDPKTDLMKHRLFDDEPRFRIDPDLELDDL</sequence>
<evidence type="ECO:0000259" key="1">
    <source>
        <dbReference type="Pfam" id="PF10881"/>
    </source>
</evidence>
<dbReference type="OrthoDB" id="5782056at2"/>
<feature type="domain" description="DUF2726" evidence="1">
    <location>
        <begin position="39"/>
        <end position="159"/>
    </location>
</feature>
<proteinExistence type="predicted"/>
<gene>
    <name evidence="2" type="ORF">E6P07_12335</name>
</gene>
<organism evidence="2 3">
    <name type="scientific">Thermochromatium tepidum ATCC 43061</name>
    <dbReference type="NCBI Taxonomy" id="316276"/>
    <lineage>
        <taxon>Bacteria</taxon>
        <taxon>Pseudomonadati</taxon>
        <taxon>Pseudomonadota</taxon>
        <taxon>Gammaproteobacteria</taxon>
        <taxon>Chromatiales</taxon>
        <taxon>Chromatiaceae</taxon>
        <taxon>Thermochromatium</taxon>
    </lineage>
</organism>
<dbReference type="InterPro" id="IPR024402">
    <property type="entry name" value="DUF2726"/>
</dbReference>
<dbReference type="EMBL" id="CP039268">
    <property type="protein sequence ID" value="QGU33695.1"/>
    <property type="molecule type" value="Genomic_DNA"/>
</dbReference>